<evidence type="ECO:0000313" key="2">
    <source>
        <dbReference type="Proteomes" id="UP000646478"/>
    </source>
</evidence>
<dbReference type="AlphaFoldDB" id="A0A916WK76"/>
<dbReference type="GO" id="GO:0016787">
    <property type="term" value="F:hydrolase activity"/>
    <property type="evidence" value="ECO:0007669"/>
    <property type="project" value="UniProtKB-KW"/>
</dbReference>
<dbReference type="RefSeq" id="WP_188826107.1">
    <property type="nucleotide sequence ID" value="NZ_BMHH01000026.1"/>
</dbReference>
<protein>
    <submittedName>
        <fullName evidence="1">Hydrolase</fullName>
    </submittedName>
</protein>
<proteinExistence type="predicted"/>
<organism evidence="1 2">
    <name type="scientific">Brucella endophytica</name>
    <dbReference type="NCBI Taxonomy" id="1963359"/>
    <lineage>
        <taxon>Bacteria</taxon>
        <taxon>Pseudomonadati</taxon>
        <taxon>Pseudomonadota</taxon>
        <taxon>Alphaproteobacteria</taxon>
        <taxon>Hyphomicrobiales</taxon>
        <taxon>Brucellaceae</taxon>
        <taxon>Brucella/Ochrobactrum group</taxon>
        <taxon>Brucella</taxon>
    </lineage>
</organism>
<dbReference type="InterPro" id="IPR021944">
    <property type="entry name" value="DUF3560"/>
</dbReference>
<dbReference type="EMBL" id="BMHH01000026">
    <property type="protein sequence ID" value="GGB09235.1"/>
    <property type="molecule type" value="Genomic_DNA"/>
</dbReference>
<accession>A0A916WK76</accession>
<dbReference type="Pfam" id="PF12083">
    <property type="entry name" value="DUF3560"/>
    <property type="match status" value="1"/>
</dbReference>
<evidence type="ECO:0000313" key="1">
    <source>
        <dbReference type="EMBL" id="GGB09235.1"/>
    </source>
</evidence>
<reference evidence="1" key="1">
    <citation type="journal article" date="2014" name="Int. J. Syst. Evol. Microbiol.">
        <title>Complete genome sequence of Corynebacterium casei LMG S-19264T (=DSM 44701T), isolated from a smear-ripened cheese.</title>
        <authorList>
            <consortium name="US DOE Joint Genome Institute (JGI-PGF)"/>
            <person name="Walter F."/>
            <person name="Albersmeier A."/>
            <person name="Kalinowski J."/>
            <person name="Ruckert C."/>
        </authorList>
    </citation>
    <scope>NUCLEOTIDE SEQUENCE</scope>
    <source>
        <strain evidence="1">CGMCC 1.15082</strain>
    </source>
</reference>
<reference evidence="1" key="2">
    <citation type="submission" date="2020-09" db="EMBL/GenBank/DDBJ databases">
        <authorList>
            <person name="Sun Q."/>
            <person name="Zhou Y."/>
        </authorList>
    </citation>
    <scope>NUCLEOTIDE SEQUENCE</scope>
    <source>
        <strain evidence="1">CGMCC 1.15082</strain>
    </source>
</reference>
<name>A0A916WK76_9HYPH</name>
<keyword evidence="2" id="KW-1185">Reference proteome</keyword>
<sequence>MSIDATYSPEDNKIRLYPSGRLDQETLERVKAAGFKWAPKQELFVTPKWSPAREDLALELAGEIQPEEMTLAERAQAKAERLDQLAEKRYQQANAFQRAARELSQAFANGQPILIGHHSEAKARKTQERMHSAMDKAIKSEKLANYWLYRAEGVEAHANHKNNPKVRANRIKTLLAELRDMQRDINHAHLCLAAWERITTDEAIKIALGRGLTTGPLAHWDLSWKVERGELTPQEARQYAIDAANRTIRNDYRRRYIEHTLNRLSYERELLGPVARYEGELTPVILQAFAREHGAHKPVARIDGATLIVESTAALPLHLANDTVLEMTADEWRDLMQSVGYEVPEKTDAKPPILNLNVPELRARHRYHRDQIEIFRVVHMTKAQYGAIYAEQRGTRPSLCGGFRFKIAPNPFHEGPRYLAGWVAVFLTDSKAHAIPESIVHASTKEDAE</sequence>
<keyword evidence="1" id="KW-0378">Hydrolase</keyword>
<gene>
    <name evidence="1" type="primary">ydbA</name>
    <name evidence="1" type="ORF">GCM10011491_41490</name>
</gene>
<dbReference type="Proteomes" id="UP000646478">
    <property type="component" value="Unassembled WGS sequence"/>
</dbReference>
<comment type="caution">
    <text evidence="1">The sequence shown here is derived from an EMBL/GenBank/DDBJ whole genome shotgun (WGS) entry which is preliminary data.</text>
</comment>